<keyword evidence="1" id="KW-1133">Transmembrane helix</keyword>
<keyword evidence="1" id="KW-0812">Transmembrane</keyword>
<feature type="transmembrane region" description="Helical" evidence="1">
    <location>
        <begin position="40"/>
        <end position="61"/>
    </location>
</feature>
<feature type="transmembrane region" description="Helical" evidence="1">
    <location>
        <begin position="73"/>
        <end position="92"/>
    </location>
</feature>
<dbReference type="AlphaFoldDB" id="A0A264W143"/>
<evidence type="ECO:0000256" key="1">
    <source>
        <dbReference type="SAM" id="Phobius"/>
    </source>
</evidence>
<protein>
    <recommendedName>
        <fullName evidence="4">DUF3784 domain-containing protein</fullName>
    </recommendedName>
</protein>
<gene>
    <name evidence="2" type="ORF">CF394_12165</name>
</gene>
<dbReference type="Proteomes" id="UP000217065">
    <property type="component" value="Unassembled WGS sequence"/>
</dbReference>
<evidence type="ECO:0000313" key="2">
    <source>
        <dbReference type="EMBL" id="OZS77302.1"/>
    </source>
</evidence>
<name>A0A264W143_9BACL</name>
<accession>A0A264W143</accession>
<dbReference type="OrthoDB" id="2972121at2"/>
<keyword evidence="3" id="KW-1185">Reference proteome</keyword>
<keyword evidence="1" id="KW-0472">Membrane</keyword>
<comment type="caution">
    <text evidence="2">The sequence shown here is derived from an EMBL/GenBank/DDBJ whole genome shotgun (WGS) entry which is preliminary data.</text>
</comment>
<evidence type="ECO:0008006" key="4">
    <source>
        <dbReference type="Google" id="ProtNLM"/>
    </source>
</evidence>
<dbReference type="RefSeq" id="WP_094943957.1">
    <property type="nucleotide sequence ID" value="NZ_NOKQ01000274.1"/>
</dbReference>
<dbReference type="EMBL" id="NOKQ01000274">
    <property type="protein sequence ID" value="OZS77302.1"/>
    <property type="molecule type" value="Genomic_DNA"/>
</dbReference>
<evidence type="ECO:0000313" key="3">
    <source>
        <dbReference type="Proteomes" id="UP000217065"/>
    </source>
</evidence>
<organism evidence="2 3">
    <name type="scientific">Tetzosporium hominis</name>
    <dbReference type="NCBI Taxonomy" id="2020506"/>
    <lineage>
        <taxon>Bacteria</taxon>
        <taxon>Bacillati</taxon>
        <taxon>Bacillota</taxon>
        <taxon>Bacilli</taxon>
        <taxon>Bacillales</taxon>
        <taxon>Caryophanaceae</taxon>
        <taxon>Tetzosporium</taxon>
    </lineage>
</organism>
<sequence>MTNVFLVILLVGFTYGLVKQIKYTIDLKENRNTIKNKRKIIGNIMFTFFYSVFLITYVLNLINLQTLVQYNELILQLCFISVLFALVSKFLITPKRNIQ</sequence>
<reference evidence="2 3" key="1">
    <citation type="submission" date="2017-07" db="EMBL/GenBank/DDBJ databases">
        <title>Tetzosporium hominis gen.nov. sp.nov.</title>
        <authorList>
            <person name="Tetz G."/>
            <person name="Tetz V."/>
        </authorList>
    </citation>
    <scope>NUCLEOTIDE SEQUENCE [LARGE SCALE GENOMIC DNA]</scope>
    <source>
        <strain evidence="2 3">VT-49</strain>
    </source>
</reference>
<proteinExistence type="predicted"/>